<gene>
    <name evidence="1" type="ORF">D515_01373</name>
</gene>
<comment type="caution">
    <text evidence="1">The sequence shown here is derived from an EMBL/GenBank/DDBJ whole genome shotgun (WGS) entry which is preliminary data.</text>
</comment>
<evidence type="ECO:0000313" key="2">
    <source>
        <dbReference type="Proteomes" id="UP000011223"/>
    </source>
</evidence>
<reference evidence="1 2" key="1">
    <citation type="journal article" date="2014" name="PLoS ONE">
        <title>Grimontia indica AK16(T), sp. nov., Isolated from a Seawater Sample Reports the Presence of Pathogenic Genes Similar to Vibrio Genus.</title>
        <authorList>
            <person name="Singh A."/>
            <person name="Vaidya B."/>
            <person name="Khatri I."/>
            <person name="Srinivas T.N."/>
            <person name="Subramanian S."/>
            <person name="Korpole S."/>
            <person name="Pinnaka A.K."/>
        </authorList>
    </citation>
    <scope>NUCLEOTIDE SEQUENCE [LARGE SCALE GENOMIC DNA]</scope>
    <source>
        <strain evidence="1 2">AK16</strain>
    </source>
</reference>
<evidence type="ECO:0000313" key="1">
    <source>
        <dbReference type="EMBL" id="EOD79579.1"/>
    </source>
</evidence>
<name>R1GU60_9GAMM</name>
<protein>
    <submittedName>
        <fullName evidence="1">Phenylacetic acid degradation protein PaaY</fullName>
    </submittedName>
</protein>
<keyword evidence="2" id="KW-1185">Reference proteome</keyword>
<proteinExistence type="predicted"/>
<dbReference type="RefSeq" id="WP_002538732.1">
    <property type="nucleotide sequence ID" value="NZ_ANFM02000018.1"/>
</dbReference>
<dbReference type="EMBL" id="ANFM02000018">
    <property type="protein sequence ID" value="EOD79579.1"/>
    <property type="molecule type" value="Genomic_DNA"/>
</dbReference>
<accession>R1GU60</accession>
<sequence length="68" mass="7763">MLALGSPAKVIRELSEKEVSWKSLGTDGYIKLTERCLATMQQVEPLKTIEADRKRMVIDERIKPKFAD</sequence>
<dbReference type="Proteomes" id="UP000011223">
    <property type="component" value="Unassembled WGS sequence"/>
</dbReference>
<dbReference type="AlphaFoldDB" id="R1GU60"/>
<organism evidence="1 2">
    <name type="scientific">Grimontia indica</name>
    <dbReference type="NCBI Taxonomy" id="1056512"/>
    <lineage>
        <taxon>Bacteria</taxon>
        <taxon>Pseudomonadati</taxon>
        <taxon>Pseudomonadota</taxon>
        <taxon>Gammaproteobacteria</taxon>
        <taxon>Vibrionales</taxon>
        <taxon>Vibrionaceae</taxon>
        <taxon>Grimontia</taxon>
    </lineage>
</organism>
<dbReference type="eggNOG" id="COG0663">
    <property type="taxonomic scope" value="Bacteria"/>
</dbReference>